<feature type="domain" description="YqeB PH" evidence="2">
    <location>
        <begin position="10"/>
        <end position="160"/>
    </location>
</feature>
<dbReference type="Proteomes" id="UP000198226">
    <property type="component" value="Chromosome I"/>
</dbReference>
<sequence>MSTREPDATTRVGGDVGELLVMWVGFPLLGGALGGRLPMVADWVAGLPWAPVQGWFELVAGLPYRRALLGGMLLGMLAGLLVAHVGTRERLIVTVDRGGVRLRRDGVDHDLVRRCVTAVFADRRELVLLGPAGEELARERSDLSRGRLRDAFREHGWPWQDADPHRAAYRRWVEGLPDLPPGADPLLRARQRAVEAGRQRDAREMRGELARLGVVVRDEDRRQYWRTVPLPREENPDGR</sequence>
<protein>
    <recommendedName>
        <fullName evidence="5">DUF308 domain-containing protein</fullName>
    </recommendedName>
</protein>
<dbReference type="AlphaFoldDB" id="A0A125Q0X8"/>
<name>A0A125Q0X8_9ACTN</name>
<evidence type="ECO:0000259" key="2">
    <source>
        <dbReference type="Pfam" id="PF23494"/>
    </source>
</evidence>
<reference evidence="4" key="1">
    <citation type="submission" date="2016-06" db="EMBL/GenBank/DDBJ databases">
        <authorList>
            <person name="Varghese N."/>
            <person name="Submissions Spin"/>
        </authorList>
    </citation>
    <scope>NUCLEOTIDE SEQUENCE [LARGE SCALE GENOMIC DNA]</scope>
    <source>
        <strain evidence="4">DSM 44983</strain>
    </source>
</reference>
<dbReference type="RefSeq" id="WP_067313245.1">
    <property type="nucleotide sequence ID" value="NZ_LRMV01000152.1"/>
</dbReference>
<evidence type="ECO:0000313" key="4">
    <source>
        <dbReference type="Proteomes" id="UP000198226"/>
    </source>
</evidence>
<evidence type="ECO:0000259" key="1">
    <source>
        <dbReference type="Pfam" id="PF23493"/>
    </source>
</evidence>
<proteinExistence type="predicted"/>
<accession>A0A125Q0X8</accession>
<gene>
    <name evidence="3" type="ORF">GA0070623_2573</name>
</gene>
<dbReference type="InterPro" id="IPR056411">
    <property type="entry name" value="CysS_C"/>
</dbReference>
<evidence type="ECO:0000313" key="3">
    <source>
        <dbReference type="EMBL" id="SCG57987.1"/>
    </source>
</evidence>
<dbReference type="EMBL" id="LT607752">
    <property type="protein sequence ID" value="SCG57987.1"/>
    <property type="molecule type" value="Genomic_DNA"/>
</dbReference>
<dbReference type="Pfam" id="PF23493">
    <property type="entry name" value="CysS_C"/>
    <property type="match status" value="1"/>
</dbReference>
<dbReference type="OrthoDB" id="5145029at2"/>
<feature type="domain" description="Cysteinyl-tRNA ligase anticodon binding" evidence="1">
    <location>
        <begin position="177"/>
        <end position="226"/>
    </location>
</feature>
<dbReference type="InterPro" id="IPR057798">
    <property type="entry name" value="PH_YqeB"/>
</dbReference>
<evidence type="ECO:0008006" key="5">
    <source>
        <dbReference type="Google" id="ProtNLM"/>
    </source>
</evidence>
<dbReference type="Pfam" id="PF23494">
    <property type="entry name" value="bPH_10"/>
    <property type="match status" value="1"/>
</dbReference>
<organism evidence="3 4">
    <name type="scientific">Micromonospora rifamycinica</name>
    <dbReference type="NCBI Taxonomy" id="291594"/>
    <lineage>
        <taxon>Bacteria</taxon>
        <taxon>Bacillati</taxon>
        <taxon>Actinomycetota</taxon>
        <taxon>Actinomycetes</taxon>
        <taxon>Micromonosporales</taxon>
        <taxon>Micromonosporaceae</taxon>
        <taxon>Micromonospora</taxon>
    </lineage>
</organism>
<keyword evidence="4" id="KW-1185">Reference proteome</keyword>